<dbReference type="EMBL" id="JAIQZJ010000016">
    <property type="protein sequence ID" value="MBZ5740640.1"/>
    <property type="molecule type" value="Genomic_DNA"/>
</dbReference>
<keyword evidence="2" id="KW-1185">Reference proteome</keyword>
<protein>
    <recommendedName>
        <fullName evidence="3">Proteinase inhibitor I42 chagasin domain-containing protein</fullName>
    </recommendedName>
</protein>
<comment type="caution">
    <text evidence="1">The sequence shown here is derived from an EMBL/GenBank/DDBJ whole genome shotgun (WGS) entry which is preliminary data.</text>
</comment>
<evidence type="ECO:0000313" key="2">
    <source>
        <dbReference type="Proteomes" id="UP000780875"/>
    </source>
</evidence>
<gene>
    <name evidence="1" type="ORF">K8U61_20885</name>
</gene>
<name>A0ABS7UIL1_9ACTN</name>
<accession>A0ABS7UIL1</accession>
<evidence type="ECO:0008006" key="3">
    <source>
        <dbReference type="Google" id="ProtNLM"/>
    </source>
</evidence>
<reference evidence="1 2" key="1">
    <citation type="submission" date="2021-09" db="EMBL/GenBank/DDBJ databases">
        <title>Whole genome sequence of Nocardioides sp. GBK3QG-3.</title>
        <authorList>
            <person name="Tuo L."/>
        </authorList>
    </citation>
    <scope>NUCLEOTIDE SEQUENCE [LARGE SCALE GENOMIC DNA]</scope>
    <source>
        <strain evidence="1 2">GBK3QG-3</strain>
    </source>
</reference>
<proteinExistence type="predicted"/>
<dbReference type="RefSeq" id="WP_224124998.1">
    <property type="nucleotide sequence ID" value="NZ_JAIQZJ010000016.1"/>
</dbReference>
<evidence type="ECO:0000313" key="1">
    <source>
        <dbReference type="EMBL" id="MBZ5740640.1"/>
    </source>
</evidence>
<dbReference type="Proteomes" id="UP000780875">
    <property type="component" value="Unassembled WGS sequence"/>
</dbReference>
<organism evidence="1 2">
    <name type="scientific">Nocardioides mangrovi</name>
    <dbReference type="NCBI Taxonomy" id="2874580"/>
    <lineage>
        <taxon>Bacteria</taxon>
        <taxon>Bacillati</taxon>
        <taxon>Actinomycetota</taxon>
        <taxon>Actinomycetes</taxon>
        <taxon>Propionibacteriales</taxon>
        <taxon>Nocardioidaceae</taxon>
        <taxon>Nocardioides</taxon>
    </lineage>
</organism>
<sequence length="98" mass="10649">MSMPQIHVVEDPAAGQVVQLAAGSALQVRFRRRFGGGTWEVSGRPDHLVPLAEGTHELTFLVFSGPGEGHEAPLRLVRRRTAQADPCEVRELRVVLAG</sequence>